<feature type="domain" description="Autotransporter" evidence="1">
    <location>
        <begin position="979"/>
        <end position="1259"/>
    </location>
</feature>
<evidence type="ECO:0000313" key="3">
    <source>
        <dbReference type="Proteomes" id="UP000322110"/>
    </source>
</evidence>
<protein>
    <submittedName>
        <fullName evidence="2">Autotransporter outer membrane beta-barrel domain-containing protein</fullName>
    </submittedName>
</protein>
<dbReference type="RefSeq" id="WP_149814388.1">
    <property type="nucleotide sequence ID" value="NZ_VUKA01000049.1"/>
</dbReference>
<evidence type="ECO:0000313" key="2">
    <source>
        <dbReference type="EMBL" id="KAA2211209.1"/>
    </source>
</evidence>
<name>A0A5B2TAF2_9PROT</name>
<dbReference type="Proteomes" id="UP000322110">
    <property type="component" value="Unassembled WGS sequence"/>
</dbReference>
<dbReference type="OrthoDB" id="5930286at2"/>
<sequence>LKNLGTAATGGTNSVALSAISVGGGGGTGGGFQGGGTGTLKARLTVGGTGGAAGAGGTVGAINGPGARIATSGDGSHGILAASIGGGGGIGGTLAAEHKAFDQSFAFLGTAVKAIEKLEKDIKDLALHSTGKAGDVAKKVNAGLTDEERKQVLTTIKDILVKAKDNAVKNNPYYAAIANSSFFTGLKELETAYKKNSAAAQEWLKSKNDAKLPDAGLEVSVGGGGGASGAGGEVKVRNDGAILTLGDLAQGVSAQSVGGGGGSGGGAFASGDNKLNLDVMLGGGGGASGAGGKVEVVNAGRIETAGGMAFGLMAQSIGGGGGIGAGSTTETNKKTTLTATIGGSGKAGGQGGVVSVTNSGIIVTTGKEASAIVAQSVGGGGGIFGMNPANATPVATPEAVEALDALSDLIGLVGITADTVGEIRETGGSNQLRSGSVTLGGSTGASGAGGGVTVTHGGQILTSGQGAAGILMQSIGGGGGIAGDVGDTSGYSYRISLGGSGGAGGNGGAVRLTLGEGAGIETRGDGAIAVLAQSIGGGGGYGGVPGLQGQTSLALGRESAKGDGGAIAVRRDMQGGRGFSILTHGAAAHGIVAQSLGGGGGLIGGTSAALLPLGSDAAPRPLAGGKGGAVRIDVDGGITTLGSNAYGVFVQSGVQKTDGSLDRSREGGDVSVTVAGSVQGGSGQGAGLRIDGGAANTVEILSGGSVSALSGVAILGGHGSERVTNHGLVAGDVDLVADGGASANSFDTMAGGTYRSRAGAGLVRLGTDGVFGNSGLFDIGGPGSAAGVTVVGHYQQAASGTLLAEIGVDPRTGARLEDKLQAEGSMRLDGTLRAGILQALLPGQYAVASAMGGLELAPGFAATSAAPGVVPLRWAMTQSGNTLSISPQADFRNPAGVDLGKDAAAMSSQIQRSWDASSLGQAELFARLLTLSDPTAYAGALDDLDPEVTHYETALRVANARSSLRNSLSCPAFDGDTVMLSEGQCVWTLVGGSVTRMATSAQDSGFRMSGVSYRLGAQLELSPGWFLGYTGSYGTGRLRADEAGSGTTSDYVDGSLALKRQLGPWLFALSATLGHTEQDNRRFIDIGGMQATARSKSEIWSTGARLRAAYQFGLGRAYVRPILDLDLLHLSMPGYNEQGAPGMDLRVRSSSKTMLAASPSIEFGARLDLREDLWARLYGSVGFTVLSSDHYMTSSAFLGQGPVGEDVRIASRIPDKLADFSAGLQLGQSHGVQLSLAYEAHVGTGFLAHTGSGRLTYRF</sequence>
<dbReference type="SMART" id="SM00869">
    <property type="entry name" value="Autotransporter"/>
    <property type="match status" value="1"/>
</dbReference>
<accession>A0A5B2TAF2</accession>
<dbReference type="EMBL" id="VUKA01000049">
    <property type="protein sequence ID" value="KAA2211209.1"/>
    <property type="molecule type" value="Genomic_DNA"/>
</dbReference>
<dbReference type="AlphaFoldDB" id="A0A5B2TAF2"/>
<dbReference type="InterPro" id="IPR036709">
    <property type="entry name" value="Autotransporte_beta_dom_sf"/>
</dbReference>
<reference evidence="2 3" key="1">
    <citation type="journal article" date="2015" name="Int. J. Syst. Evol. Microbiol.">
        <title>Roseomonas oryzae sp. nov., isolated from paddy rhizosphere soil.</title>
        <authorList>
            <person name="Ramaprasad E.V."/>
            <person name="Sasikala Ch."/>
            <person name="Ramana Ch.V."/>
        </authorList>
    </citation>
    <scope>NUCLEOTIDE SEQUENCE [LARGE SCALE GENOMIC DNA]</scope>
    <source>
        <strain evidence="2 3">KCTC 42542</strain>
    </source>
</reference>
<dbReference type="InterPro" id="IPR005546">
    <property type="entry name" value="Autotransporte_beta"/>
</dbReference>
<dbReference type="SUPFAM" id="SSF103515">
    <property type="entry name" value="Autotransporter"/>
    <property type="match status" value="1"/>
</dbReference>
<feature type="non-terminal residue" evidence="2">
    <location>
        <position position="1"/>
    </location>
</feature>
<dbReference type="Pfam" id="PF03797">
    <property type="entry name" value="Autotransporter"/>
    <property type="match status" value="1"/>
</dbReference>
<organism evidence="2 3">
    <name type="scientific">Teichococcus oryzae</name>
    <dbReference type="NCBI Taxonomy" id="1608942"/>
    <lineage>
        <taxon>Bacteria</taxon>
        <taxon>Pseudomonadati</taxon>
        <taxon>Pseudomonadota</taxon>
        <taxon>Alphaproteobacteria</taxon>
        <taxon>Acetobacterales</taxon>
        <taxon>Roseomonadaceae</taxon>
        <taxon>Roseomonas</taxon>
    </lineage>
</organism>
<gene>
    <name evidence="2" type="ORF">F0Q34_21325</name>
</gene>
<keyword evidence="3" id="KW-1185">Reference proteome</keyword>
<comment type="caution">
    <text evidence="2">The sequence shown here is derived from an EMBL/GenBank/DDBJ whole genome shotgun (WGS) entry which is preliminary data.</text>
</comment>
<proteinExistence type="predicted"/>
<evidence type="ECO:0000259" key="1">
    <source>
        <dbReference type="PROSITE" id="PS51208"/>
    </source>
</evidence>
<dbReference type="Gene3D" id="2.40.128.130">
    <property type="entry name" value="Autotransporter beta-domain"/>
    <property type="match status" value="1"/>
</dbReference>
<dbReference type="PROSITE" id="PS51208">
    <property type="entry name" value="AUTOTRANSPORTER"/>
    <property type="match status" value="1"/>
</dbReference>